<dbReference type="OrthoDB" id="72441at2759"/>
<keyword evidence="3" id="KW-1185">Reference proteome</keyword>
<dbReference type="AlphaFoldDB" id="H2B229"/>
<dbReference type="FunCoup" id="H2B229">
    <property type="interactions" value="41"/>
</dbReference>
<proteinExistence type="predicted"/>
<sequence>MELNFLHNFNFSILGDKNLIIENQRGLILLGYPFFSPSLLLPILDPPEFQLVFLKDNLSNIAKITCLNKISNKTSNCLDQLFPLDSECVKEKQKWYVLMACDDIDDQGWCYSWTFNNRRWKSKNGIVRRRIWIKLPELNPLK</sequence>
<dbReference type="RefSeq" id="XP_003959814.1">
    <property type="nucleotide sequence ID" value="XM_003959765.1"/>
</dbReference>
<dbReference type="GeneID" id="13886887"/>
<dbReference type="GO" id="GO:0032120">
    <property type="term" value="P:ascospore-type prospore membrane formation"/>
    <property type="evidence" value="ECO:0007669"/>
    <property type="project" value="EnsemblFungi"/>
</dbReference>
<dbReference type="STRING" id="1071382.H2B229"/>
<evidence type="ECO:0000313" key="2">
    <source>
        <dbReference type="EMBL" id="CCF60679.1"/>
    </source>
</evidence>
<dbReference type="eggNOG" id="ENOG502S49X">
    <property type="taxonomic scope" value="Eukaryota"/>
</dbReference>
<protein>
    <recommendedName>
        <fullName evidence="1">Peroxin/Ferlin domain-containing protein</fullName>
    </recommendedName>
</protein>
<feature type="domain" description="Peroxin/Ferlin" evidence="1">
    <location>
        <begin position="108"/>
        <end position="139"/>
    </location>
</feature>
<dbReference type="Proteomes" id="UP000005220">
    <property type="component" value="Chromosome 12"/>
</dbReference>
<evidence type="ECO:0000259" key="1">
    <source>
        <dbReference type="SMART" id="SM00694"/>
    </source>
</evidence>
<dbReference type="GO" id="GO:0030476">
    <property type="term" value="P:ascospore wall assembly"/>
    <property type="evidence" value="ECO:0007669"/>
    <property type="project" value="EnsemblFungi"/>
</dbReference>
<dbReference type="EMBL" id="HE650832">
    <property type="protein sequence ID" value="CCF60679.1"/>
    <property type="molecule type" value="Genomic_DNA"/>
</dbReference>
<dbReference type="HOGENOM" id="CLU_1778715_0_0_1"/>
<name>H2B229_KAZAF</name>
<gene>
    <name evidence="2" type="primary">KAFR0L00720</name>
    <name evidence="2" type="ORF">KAFR_0L00720</name>
</gene>
<evidence type="ECO:0000313" key="3">
    <source>
        <dbReference type="Proteomes" id="UP000005220"/>
    </source>
</evidence>
<accession>H2B229</accession>
<dbReference type="KEGG" id="kaf:KAFR_0L00720"/>
<dbReference type="SMART" id="SM00694">
    <property type="entry name" value="DysFC"/>
    <property type="match status" value="1"/>
</dbReference>
<dbReference type="InterPro" id="IPR006614">
    <property type="entry name" value="Peroxin/Ferlin"/>
</dbReference>
<organism evidence="2 3">
    <name type="scientific">Kazachstania africana (strain ATCC 22294 / BCRC 22015 / CBS 2517 / CECT 1963 / NBRC 1671 / NRRL Y-8276)</name>
    <name type="common">Yeast</name>
    <name type="synonym">Kluyveromyces africanus</name>
    <dbReference type="NCBI Taxonomy" id="1071382"/>
    <lineage>
        <taxon>Eukaryota</taxon>
        <taxon>Fungi</taxon>
        <taxon>Dikarya</taxon>
        <taxon>Ascomycota</taxon>
        <taxon>Saccharomycotina</taxon>
        <taxon>Saccharomycetes</taxon>
        <taxon>Saccharomycetales</taxon>
        <taxon>Saccharomycetaceae</taxon>
        <taxon>Kazachstania</taxon>
    </lineage>
</organism>
<dbReference type="InParanoid" id="H2B229"/>
<dbReference type="GO" id="GO:0005628">
    <property type="term" value="C:prospore membrane"/>
    <property type="evidence" value="ECO:0007669"/>
    <property type="project" value="EnsemblFungi"/>
</dbReference>
<dbReference type="GO" id="GO:0005829">
    <property type="term" value="C:cytosol"/>
    <property type="evidence" value="ECO:0007669"/>
    <property type="project" value="EnsemblFungi"/>
</dbReference>
<reference evidence="2 3" key="1">
    <citation type="journal article" date="2011" name="Proc. Natl. Acad. Sci. U.S.A.">
        <title>Evolutionary erosion of yeast sex chromosomes by mating-type switching accidents.</title>
        <authorList>
            <person name="Gordon J.L."/>
            <person name="Armisen D."/>
            <person name="Proux-Wera E."/>
            <person name="Oheigeartaigh S.S."/>
            <person name="Byrne K.P."/>
            <person name="Wolfe K.H."/>
        </authorList>
    </citation>
    <scope>NUCLEOTIDE SEQUENCE [LARGE SCALE GENOMIC DNA]</scope>
    <source>
        <strain evidence="3">ATCC 22294 / BCRC 22015 / CBS 2517 / CECT 1963 / NBRC 1671 / NRRL Y-8276</strain>
    </source>
</reference>